<dbReference type="PANTHER" id="PTHR12121">
    <property type="entry name" value="CARBON CATABOLITE REPRESSOR PROTEIN 4"/>
    <property type="match status" value="1"/>
</dbReference>
<dbReference type="CDD" id="cd09083">
    <property type="entry name" value="EEP-1"/>
    <property type="match status" value="1"/>
</dbReference>
<proteinExistence type="predicted"/>
<sequence length="340" mass="38771">MYLDMHANRQTSRNGVMANEWIKWVFNLLSKIWTRLGHNQKEISNKTYEESKPIQATSVTSEMKHASLLGSFNIVSYNIRYGNANDGGNSWEFRRDAFYRNIQKLNPDILCLQELVEFQKHELLAGVRALGIEYDCVGRARGHHPDEGEYSPIMYKPSVFELVSSGTFWYSDTPDTPGGNTWDSGLPRICTWAVLNLKAEPSAPPVIVYNSHFDLSVISRKRSFPLLLSKIAANGHDTEPCLIITGDFNINSDDEFTPLEKAGFKDSYAIKHPSATAAERSTFHYFTGKPNPNQPKIDCIFFKPKHSGLVIDDADIDRYHEDNRFPSDHFAVWTHFEIKM</sequence>
<dbReference type="Proteomes" id="UP000319731">
    <property type="component" value="Unassembled WGS sequence"/>
</dbReference>
<evidence type="ECO:0000313" key="3">
    <source>
        <dbReference type="Proteomes" id="UP000319731"/>
    </source>
</evidence>
<dbReference type="GeneID" id="42003908"/>
<organism evidence="2 3">
    <name type="scientific">Synchytrium microbalum</name>
    <dbReference type="NCBI Taxonomy" id="1806994"/>
    <lineage>
        <taxon>Eukaryota</taxon>
        <taxon>Fungi</taxon>
        <taxon>Fungi incertae sedis</taxon>
        <taxon>Chytridiomycota</taxon>
        <taxon>Chytridiomycota incertae sedis</taxon>
        <taxon>Chytridiomycetes</taxon>
        <taxon>Synchytriales</taxon>
        <taxon>Synchytriaceae</taxon>
        <taxon>Synchytrium</taxon>
    </lineage>
</organism>
<dbReference type="GO" id="GO:0000175">
    <property type="term" value="F:3'-5'-RNA exonuclease activity"/>
    <property type="evidence" value="ECO:0007669"/>
    <property type="project" value="TreeGrafter"/>
</dbReference>
<evidence type="ECO:0000313" key="2">
    <source>
        <dbReference type="EMBL" id="TPX34648.1"/>
    </source>
</evidence>
<keyword evidence="3" id="KW-1185">Reference proteome</keyword>
<evidence type="ECO:0000259" key="1">
    <source>
        <dbReference type="Pfam" id="PF03372"/>
    </source>
</evidence>
<comment type="caution">
    <text evidence="2">The sequence shown here is derived from an EMBL/GenBank/DDBJ whole genome shotgun (WGS) entry which is preliminary data.</text>
</comment>
<accession>A0A507C5J6</accession>
<gene>
    <name evidence="2" type="ORF">SmJEL517_g02683</name>
</gene>
<dbReference type="Pfam" id="PF03372">
    <property type="entry name" value="Exo_endo_phos"/>
    <property type="match status" value="1"/>
</dbReference>
<dbReference type="InterPro" id="IPR036691">
    <property type="entry name" value="Endo/exonu/phosph_ase_sf"/>
</dbReference>
<dbReference type="EMBL" id="QEAO01000012">
    <property type="protein sequence ID" value="TPX34648.1"/>
    <property type="molecule type" value="Genomic_DNA"/>
</dbReference>
<dbReference type="SUPFAM" id="SSF56219">
    <property type="entry name" value="DNase I-like"/>
    <property type="match status" value="1"/>
</dbReference>
<name>A0A507C5J6_9FUNG</name>
<reference evidence="2 3" key="1">
    <citation type="journal article" date="2019" name="Sci. Rep.">
        <title>Comparative genomics of chytrid fungi reveal insights into the obligate biotrophic and pathogenic lifestyle of Synchytrium endobioticum.</title>
        <authorList>
            <person name="van de Vossenberg B.T.L.H."/>
            <person name="Warris S."/>
            <person name="Nguyen H.D.T."/>
            <person name="van Gent-Pelzer M.P.E."/>
            <person name="Joly D.L."/>
            <person name="van de Geest H.C."/>
            <person name="Bonants P.J.M."/>
            <person name="Smith D.S."/>
            <person name="Levesque C.A."/>
            <person name="van der Lee T.A.J."/>
        </authorList>
    </citation>
    <scope>NUCLEOTIDE SEQUENCE [LARGE SCALE GENOMIC DNA]</scope>
    <source>
        <strain evidence="2 3">JEL517</strain>
    </source>
</reference>
<dbReference type="Gene3D" id="3.60.10.10">
    <property type="entry name" value="Endonuclease/exonuclease/phosphatase"/>
    <property type="match status" value="1"/>
</dbReference>
<dbReference type="InterPro" id="IPR005135">
    <property type="entry name" value="Endo/exonuclease/phosphatase"/>
</dbReference>
<protein>
    <recommendedName>
        <fullName evidence="1">Endonuclease/exonuclease/phosphatase domain-containing protein</fullName>
    </recommendedName>
</protein>
<dbReference type="RefSeq" id="XP_031025326.1">
    <property type="nucleotide sequence ID" value="XM_031168611.1"/>
</dbReference>
<dbReference type="PANTHER" id="PTHR12121:SF36">
    <property type="entry name" value="ENDONUCLEASE_EXONUCLEASE_PHOSPHATASE DOMAIN-CONTAINING PROTEIN"/>
    <property type="match status" value="1"/>
</dbReference>
<dbReference type="InterPro" id="IPR050410">
    <property type="entry name" value="CCR4/nocturin_mRNA_transcr"/>
</dbReference>
<dbReference type="AlphaFoldDB" id="A0A507C5J6"/>
<dbReference type="OrthoDB" id="276515at2759"/>
<feature type="domain" description="Endonuclease/exonuclease/phosphatase" evidence="1">
    <location>
        <begin position="75"/>
        <end position="329"/>
    </location>
</feature>